<dbReference type="GO" id="GO:0005524">
    <property type="term" value="F:ATP binding"/>
    <property type="evidence" value="ECO:0007669"/>
    <property type="project" value="InterPro"/>
</dbReference>
<dbReference type="GO" id="GO:0005459">
    <property type="term" value="F:UDP-galactose transmembrane transporter activity"/>
    <property type="evidence" value="ECO:0007669"/>
    <property type="project" value="TreeGrafter"/>
</dbReference>
<dbReference type="Gene3D" id="3.30.200.20">
    <property type="entry name" value="Phosphorylase Kinase, domain 1"/>
    <property type="match status" value="1"/>
</dbReference>
<keyword evidence="6" id="KW-0256">Endoplasmic reticulum</keyword>
<keyword evidence="13" id="KW-1185">Reference proteome</keyword>
<feature type="domain" description="Protein kinase" evidence="11">
    <location>
        <begin position="47"/>
        <end position="330"/>
    </location>
</feature>
<comment type="caution">
    <text evidence="12">The sequence shown here is derived from an EMBL/GenBank/DDBJ whole genome shotgun (WGS) entry which is preliminary data.</text>
</comment>
<dbReference type="SMART" id="SM00220">
    <property type="entry name" value="S_TKc"/>
    <property type="match status" value="1"/>
</dbReference>
<dbReference type="Gene3D" id="1.10.510.10">
    <property type="entry name" value="Transferase(Phosphotransferase) domain 1"/>
    <property type="match status" value="1"/>
</dbReference>
<gene>
    <name evidence="12" type="ORF">QVD17_31465</name>
</gene>
<evidence type="ECO:0000256" key="10">
    <source>
        <dbReference type="SAM" id="Phobius"/>
    </source>
</evidence>
<evidence type="ECO:0000256" key="7">
    <source>
        <dbReference type="ARBA" id="ARBA00022989"/>
    </source>
</evidence>
<organism evidence="12 13">
    <name type="scientific">Tagetes erecta</name>
    <name type="common">African marigold</name>
    <dbReference type="NCBI Taxonomy" id="13708"/>
    <lineage>
        <taxon>Eukaryota</taxon>
        <taxon>Viridiplantae</taxon>
        <taxon>Streptophyta</taxon>
        <taxon>Embryophyta</taxon>
        <taxon>Tracheophyta</taxon>
        <taxon>Spermatophyta</taxon>
        <taxon>Magnoliopsida</taxon>
        <taxon>eudicotyledons</taxon>
        <taxon>Gunneridae</taxon>
        <taxon>Pentapetalae</taxon>
        <taxon>asterids</taxon>
        <taxon>campanulids</taxon>
        <taxon>Asterales</taxon>
        <taxon>Asteraceae</taxon>
        <taxon>Asteroideae</taxon>
        <taxon>Heliantheae alliance</taxon>
        <taxon>Tageteae</taxon>
        <taxon>Tagetes</taxon>
    </lineage>
</organism>
<dbReference type="PROSITE" id="PS00108">
    <property type="entry name" value="PROTEIN_KINASE_ST"/>
    <property type="match status" value="1"/>
</dbReference>
<dbReference type="SUPFAM" id="SSF56112">
    <property type="entry name" value="Protein kinase-like (PK-like)"/>
    <property type="match status" value="1"/>
</dbReference>
<dbReference type="GO" id="GO:0005460">
    <property type="term" value="F:UDP-glucose transmembrane transporter activity"/>
    <property type="evidence" value="ECO:0007669"/>
    <property type="project" value="TreeGrafter"/>
</dbReference>
<evidence type="ECO:0000256" key="9">
    <source>
        <dbReference type="SAM" id="MobiDB-lite"/>
    </source>
</evidence>
<dbReference type="AlphaFoldDB" id="A0AAD8NH26"/>
<dbReference type="InterPro" id="IPR011009">
    <property type="entry name" value="Kinase-like_dom_sf"/>
</dbReference>
<accession>A0AAD8NH26</accession>
<evidence type="ECO:0000313" key="13">
    <source>
        <dbReference type="Proteomes" id="UP001229421"/>
    </source>
</evidence>
<evidence type="ECO:0000256" key="4">
    <source>
        <dbReference type="ARBA" id="ARBA00022449"/>
    </source>
</evidence>
<dbReference type="PROSITE" id="PS50011">
    <property type="entry name" value="PROTEIN_KINASE_DOM"/>
    <property type="match status" value="1"/>
</dbReference>
<protein>
    <recommendedName>
        <fullName evidence="11">Protein kinase domain-containing protein</fullName>
    </recommendedName>
</protein>
<evidence type="ECO:0000256" key="5">
    <source>
        <dbReference type="ARBA" id="ARBA00022692"/>
    </source>
</evidence>
<feature type="transmembrane region" description="Helical" evidence="10">
    <location>
        <begin position="512"/>
        <end position="531"/>
    </location>
</feature>
<dbReference type="FunFam" id="1.10.510.10:FF:000095">
    <property type="entry name" value="protein STRUBBELIG-RECEPTOR FAMILY 8"/>
    <property type="match status" value="1"/>
</dbReference>
<evidence type="ECO:0000313" key="12">
    <source>
        <dbReference type="EMBL" id="KAK1415680.1"/>
    </source>
</evidence>
<evidence type="ECO:0000256" key="1">
    <source>
        <dbReference type="ARBA" id="ARBA00004477"/>
    </source>
</evidence>
<keyword evidence="4" id="KW-0050">Antiport</keyword>
<evidence type="ECO:0000256" key="6">
    <source>
        <dbReference type="ARBA" id="ARBA00022824"/>
    </source>
</evidence>
<dbReference type="Pfam" id="PF08449">
    <property type="entry name" value="UAA"/>
    <property type="match status" value="1"/>
</dbReference>
<evidence type="ECO:0000259" key="11">
    <source>
        <dbReference type="PROSITE" id="PS50011"/>
    </source>
</evidence>
<evidence type="ECO:0000256" key="2">
    <source>
        <dbReference type="ARBA" id="ARBA00008349"/>
    </source>
</evidence>
<dbReference type="GO" id="GO:0000139">
    <property type="term" value="C:Golgi membrane"/>
    <property type="evidence" value="ECO:0007669"/>
    <property type="project" value="TreeGrafter"/>
</dbReference>
<dbReference type="PANTHER" id="PTHR10778:SF10">
    <property type="entry name" value="SOLUTE CARRIER FAMILY 35 MEMBER B1"/>
    <property type="match status" value="1"/>
</dbReference>
<feature type="region of interest" description="Disordered" evidence="9">
    <location>
        <begin position="1"/>
        <end position="32"/>
    </location>
</feature>
<feature type="transmembrane region" description="Helical" evidence="10">
    <location>
        <begin position="623"/>
        <end position="641"/>
    </location>
</feature>
<keyword evidence="3" id="KW-0813">Transport</keyword>
<keyword evidence="7 10" id="KW-1133">Transmembrane helix</keyword>
<dbReference type="GO" id="GO:0015297">
    <property type="term" value="F:antiporter activity"/>
    <property type="evidence" value="ECO:0007669"/>
    <property type="project" value="UniProtKB-KW"/>
</dbReference>
<proteinExistence type="inferred from homology"/>
<dbReference type="InterPro" id="IPR008271">
    <property type="entry name" value="Ser/Thr_kinase_AS"/>
</dbReference>
<keyword evidence="8 10" id="KW-0472">Membrane</keyword>
<reference evidence="12" key="1">
    <citation type="journal article" date="2023" name="bioRxiv">
        <title>Improved chromosome-level genome assembly for marigold (Tagetes erecta).</title>
        <authorList>
            <person name="Jiang F."/>
            <person name="Yuan L."/>
            <person name="Wang S."/>
            <person name="Wang H."/>
            <person name="Xu D."/>
            <person name="Wang A."/>
            <person name="Fan W."/>
        </authorList>
    </citation>
    <scope>NUCLEOTIDE SEQUENCE</scope>
    <source>
        <strain evidence="12">WSJ</strain>
        <tissue evidence="12">Leaf</tissue>
    </source>
</reference>
<dbReference type="Proteomes" id="UP001229421">
    <property type="component" value="Unassembled WGS sequence"/>
</dbReference>
<dbReference type="GO" id="GO:0005789">
    <property type="term" value="C:endoplasmic reticulum membrane"/>
    <property type="evidence" value="ECO:0007669"/>
    <property type="project" value="UniProtKB-SubCell"/>
</dbReference>
<dbReference type="GO" id="GO:0004672">
    <property type="term" value="F:protein kinase activity"/>
    <property type="evidence" value="ECO:0007669"/>
    <property type="project" value="InterPro"/>
</dbReference>
<feature type="transmembrane region" description="Helical" evidence="10">
    <location>
        <begin position="582"/>
        <end position="602"/>
    </location>
</feature>
<keyword evidence="5 10" id="KW-0812">Transmembrane</keyword>
<dbReference type="Pfam" id="PF00069">
    <property type="entry name" value="Pkinase"/>
    <property type="match status" value="1"/>
</dbReference>
<sequence length="708" mass="79882">MGINISKFTHVKPSTEKSEGGEQSNNLHTRGPDKFSYEVLKAATRKFHNKNLAGQGGCGDVYKGWLDYQIKEAAKPGCGLPVAIKRIKKQGYQGLDEWKNELRILSSFHHPNVVKLLGYCADGAHRMLVFEFMPMGSLEENLSRECCREVNWRKRIEIAKGLARGLEYLHTMDRPIIHRDIKTANILLDQDFTPKIADFGLSRFGPQGDKTHLSTRVLGSEGYFAPEYIGTGHVTLKTDVYSLGVVLLEILSGLRAIKRYPNGRRRELSCWATPYLSDKRQLHRVVDNRIIMDVNMEEVYAFATIVSQCLNRDPRKRPTITEVMHSLQHLEQKKQRVFQNINTPLNDSFPIIAPPSFVRSQTHTPQFSPEIKFTAPMEAHGVGLRRVLELAFCVAGIWTAYIYQGVLQETVSTKRFGPENERFEHLAFLNLAQSAVCLIWSFMMIKLWPSSSTGHAPWWSYWSAGITNTIGPAMGIEALKYISYPAQVLAKSSKMIPVMLMGTLVYGIRYTFPEYLCTLLVAGGVSAFALAKTSSKTISKLAHPNAPLGYGLCFLNLAFDGFTNATQDSISARYPKTSAWDIMLGMNLWGTIYNLVFMFGWPQASGYEAIKFCKHHPEAAWDILYYCMCGAVGQNFIFFTISRFGSLTNTTITTTRKFVSIVVSSVVSGNPLSTKQWGSVFMVFSGLSYQIYLKWKKLQRTQKKRKTT</sequence>
<comment type="similarity">
    <text evidence="2">Belongs to the nucleotide-sugar transporter family. UDP-galactose:UMP antiporter (TC 2.A.7.11) subfamily.</text>
</comment>
<comment type="subcellular location">
    <subcellularLocation>
        <location evidence="1">Endoplasmic reticulum membrane</location>
        <topology evidence="1">Multi-pass membrane protein</topology>
    </subcellularLocation>
</comment>
<dbReference type="InterPro" id="IPR000719">
    <property type="entry name" value="Prot_kinase_dom"/>
</dbReference>
<dbReference type="EMBL" id="JAUHHV010000008">
    <property type="protein sequence ID" value="KAK1415680.1"/>
    <property type="molecule type" value="Genomic_DNA"/>
</dbReference>
<evidence type="ECO:0000256" key="8">
    <source>
        <dbReference type="ARBA" id="ARBA00023136"/>
    </source>
</evidence>
<dbReference type="InterPro" id="IPR013657">
    <property type="entry name" value="SCL35B1-4/HUT1"/>
</dbReference>
<name>A0AAD8NH26_TARER</name>
<evidence type="ECO:0000256" key="3">
    <source>
        <dbReference type="ARBA" id="ARBA00022448"/>
    </source>
</evidence>
<dbReference type="PANTHER" id="PTHR10778">
    <property type="entry name" value="SOLUTE CARRIER FAMILY 35 MEMBER B"/>
    <property type="match status" value="1"/>
</dbReference>